<dbReference type="InterPro" id="IPR040832">
    <property type="entry name" value="TTHB210-like_dom"/>
</dbReference>
<evidence type="ECO:0000256" key="1">
    <source>
        <dbReference type="SAM" id="MobiDB-lite"/>
    </source>
</evidence>
<name>A0ABX8CI46_9NOCA</name>
<dbReference type="Pfam" id="PF18197">
    <property type="entry name" value="TTHB210-like"/>
    <property type="match status" value="1"/>
</dbReference>
<dbReference type="RefSeq" id="WP_213555673.1">
    <property type="nucleotide sequence ID" value="NZ_JBHXAJ010000015.1"/>
</dbReference>
<proteinExistence type="predicted"/>
<organism evidence="3 4">
    <name type="scientific">Nocardia tengchongensis</name>
    <dbReference type="NCBI Taxonomy" id="2055889"/>
    <lineage>
        <taxon>Bacteria</taxon>
        <taxon>Bacillati</taxon>
        <taxon>Actinomycetota</taxon>
        <taxon>Actinomycetes</taxon>
        <taxon>Mycobacteriales</taxon>
        <taxon>Nocardiaceae</taxon>
        <taxon>Nocardia</taxon>
    </lineage>
</organism>
<evidence type="ECO:0000313" key="3">
    <source>
        <dbReference type="EMBL" id="QVI19641.1"/>
    </source>
</evidence>
<keyword evidence="4" id="KW-1185">Reference proteome</keyword>
<evidence type="ECO:0000313" key="4">
    <source>
        <dbReference type="Proteomes" id="UP000683310"/>
    </source>
</evidence>
<dbReference type="EMBL" id="CP074371">
    <property type="protein sequence ID" value="QVI19641.1"/>
    <property type="molecule type" value="Genomic_DNA"/>
</dbReference>
<reference evidence="3 4" key="1">
    <citation type="submission" date="2021-04" db="EMBL/GenBank/DDBJ databases">
        <title>Nocardia tengchongensis.</title>
        <authorList>
            <person name="Zhuang k."/>
            <person name="Ran Y."/>
            <person name="Li W."/>
        </authorList>
    </citation>
    <scope>NUCLEOTIDE SEQUENCE [LARGE SCALE GENOMIC DNA]</scope>
    <source>
        <strain evidence="3 4">CFH S0057</strain>
    </source>
</reference>
<gene>
    <name evidence="3" type="ORF">KHQ06_25165</name>
</gene>
<evidence type="ECO:0000259" key="2">
    <source>
        <dbReference type="Pfam" id="PF18197"/>
    </source>
</evidence>
<protein>
    <submittedName>
        <fullName evidence="3">DUF5602 domain-containing protein</fullName>
    </submittedName>
</protein>
<accession>A0ABX8CI46</accession>
<dbReference type="Proteomes" id="UP000683310">
    <property type="component" value="Chromosome"/>
</dbReference>
<sequence>MAVDRDGHPTEIGVRLTKGALDGLPAVDPAPDQPLTIDLRLPSEAAGTDSTMSP</sequence>
<feature type="region of interest" description="Disordered" evidence="1">
    <location>
        <begin position="21"/>
        <end position="54"/>
    </location>
</feature>
<feature type="domain" description="TTHB210-like" evidence="2">
    <location>
        <begin position="4"/>
        <end position="48"/>
    </location>
</feature>